<sequence length="109" mass="12181">MPRANRMCAVTPRRPRHPHRPEVEWPRRRTAMASNPTDVSNSVDVSQSPAAQQAQGSADSTPSCPACGHSLESHDPLGIRFCGVTSERNLDRKCICPDEHVSMQHYTRY</sequence>
<name>A0ABU4BMY8_RHOGO</name>
<comment type="caution">
    <text evidence="2">The sequence shown here is derived from an EMBL/GenBank/DDBJ whole genome shotgun (WGS) entry which is preliminary data.</text>
</comment>
<feature type="compositionally biased region" description="Low complexity" evidence="1">
    <location>
        <begin position="46"/>
        <end position="60"/>
    </location>
</feature>
<dbReference type="EMBL" id="JAWLKB010000001">
    <property type="protein sequence ID" value="MDV6265565.1"/>
    <property type="molecule type" value="Genomic_DNA"/>
</dbReference>
<dbReference type="RefSeq" id="WP_317540553.1">
    <property type="nucleotide sequence ID" value="NZ_JAWLKB010000001.1"/>
</dbReference>
<keyword evidence="3" id="KW-1185">Reference proteome</keyword>
<protein>
    <submittedName>
        <fullName evidence="2">RGCVC family protein</fullName>
    </submittedName>
</protein>
<organism evidence="2 3">
    <name type="scientific">Rhodococcus globerulus</name>
    <dbReference type="NCBI Taxonomy" id="33008"/>
    <lineage>
        <taxon>Bacteria</taxon>
        <taxon>Bacillati</taxon>
        <taxon>Actinomycetota</taxon>
        <taxon>Actinomycetes</taxon>
        <taxon>Mycobacteriales</taxon>
        <taxon>Nocardiaceae</taxon>
        <taxon>Rhodococcus</taxon>
    </lineage>
</organism>
<accession>A0ABU4BMY8</accession>
<evidence type="ECO:0000313" key="3">
    <source>
        <dbReference type="Proteomes" id="UP001185927"/>
    </source>
</evidence>
<dbReference type="NCBIfam" id="NF038206">
    <property type="entry name" value="RGCVC_fam"/>
    <property type="match status" value="1"/>
</dbReference>
<proteinExistence type="predicted"/>
<reference evidence="2 3" key="1">
    <citation type="submission" date="2023-10" db="EMBL/GenBank/DDBJ databases">
        <title>Development of a sustainable strategy for remediation of hydrocarbon-contaminated territories based on the waste exchange concept.</title>
        <authorList>
            <person name="Krivoruchko A."/>
        </authorList>
    </citation>
    <scope>NUCLEOTIDE SEQUENCE [LARGE SCALE GENOMIC DNA]</scope>
    <source>
        <strain evidence="2 3">IEGM 1203</strain>
    </source>
</reference>
<gene>
    <name evidence="2" type="ORF">R3Q16_03050</name>
</gene>
<evidence type="ECO:0000256" key="1">
    <source>
        <dbReference type="SAM" id="MobiDB-lite"/>
    </source>
</evidence>
<dbReference type="Proteomes" id="UP001185927">
    <property type="component" value="Unassembled WGS sequence"/>
</dbReference>
<evidence type="ECO:0000313" key="2">
    <source>
        <dbReference type="EMBL" id="MDV6265565.1"/>
    </source>
</evidence>
<feature type="compositionally biased region" description="Polar residues" evidence="1">
    <location>
        <begin position="32"/>
        <end position="45"/>
    </location>
</feature>
<feature type="region of interest" description="Disordered" evidence="1">
    <location>
        <begin position="1"/>
        <end position="75"/>
    </location>
</feature>